<comment type="caution">
    <text evidence="7">The sequence shown here is derived from an EMBL/GenBank/DDBJ whole genome shotgun (WGS) entry which is preliminary data.</text>
</comment>
<evidence type="ECO:0000256" key="3">
    <source>
        <dbReference type="ARBA" id="ARBA00022777"/>
    </source>
</evidence>
<dbReference type="SUPFAM" id="SSF53067">
    <property type="entry name" value="Actin-like ATPase domain"/>
    <property type="match status" value="2"/>
</dbReference>
<dbReference type="InterPro" id="IPR018485">
    <property type="entry name" value="FGGY_C"/>
</dbReference>
<dbReference type="PANTHER" id="PTHR43095">
    <property type="entry name" value="SUGAR KINASE"/>
    <property type="match status" value="1"/>
</dbReference>
<dbReference type="Gene3D" id="3.30.420.40">
    <property type="match status" value="2"/>
</dbReference>
<dbReference type="RefSeq" id="WP_185676841.1">
    <property type="nucleotide sequence ID" value="NZ_JACHVB010000058.1"/>
</dbReference>
<dbReference type="InterPro" id="IPR043129">
    <property type="entry name" value="ATPase_NBD"/>
</dbReference>
<dbReference type="CDD" id="cd07773">
    <property type="entry name" value="ASKHA_NBD_FGGY_FK"/>
    <property type="match status" value="1"/>
</dbReference>
<dbReference type="AlphaFoldDB" id="A0A842HHB2"/>
<protein>
    <recommendedName>
        <fullName evidence="9">Xylulokinase</fullName>
    </recommendedName>
</protein>
<evidence type="ECO:0000259" key="5">
    <source>
        <dbReference type="Pfam" id="PF00370"/>
    </source>
</evidence>
<gene>
    <name evidence="7" type="ORF">H5P28_16735</name>
</gene>
<dbReference type="Proteomes" id="UP000546464">
    <property type="component" value="Unassembled WGS sequence"/>
</dbReference>
<name>A0A842HHB2_9BACT</name>
<keyword evidence="8" id="KW-1185">Reference proteome</keyword>
<organism evidence="7 8">
    <name type="scientific">Ruficoccus amylovorans</name>
    <dbReference type="NCBI Taxonomy" id="1804625"/>
    <lineage>
        <taxon>Bacteria</taxon>
        <taxon>Pseudomonadati</taxon>
        <taxon>Verrucomicrobiota</taxon>
        <taxon>Opitutia</taxon>
        <taxon>Puniceicoccales</taxon>
        <taxon>Cerasicoccaceae</taxon>
        <taxon>Ruficoccus</taxon>
    </lineage>
</organism>
<dbReference type="GO" id="GO:0016773">
    <property type="term" value="F:phosphotransferase activity, alcohol group as acceptor"/>
    <property type="evidence" value="ECO:0007669"/>
    <property type="project" value="InterPro"/>
</dbReference>
<dbReference type="GO" id="GO:0005975">
    <property type="term" value="P:carbohydrate metabolic process"/>
    <property type="evidence" value="ECO:0007669"/>
    <property type="project" value="InterPro"/>
</dbReference>
<dbReference type="InterPro" id="IPR050406">
    <property type="entry name" value="FGGY_Carb_Kinase"/>
</dbReference>
<keyword evidence="3 4" id="KW-0418">Kinase</keyword>
<evidence type="ECO:0000313" key="7">
    <source>
        <dbReference type="EMBL" id="MBC2595913.1"/>
    </source>
</evidence>
<feature type="domain" description="Carbohydrate kinase FGGY C-terminal" evidence="6">
    <location>
        <begin position="253"/>
        <end position="438"/>
    </location>
</feature>
<feature type="domain" description="Carbohydrate kinase FGGY N-terminal" evidence="5">
    <location>
        <begin position="4"/>
        <end position="240"/>
    </location>
</feature>
<dbReference type="GO" id="GO:0016301">
    <property type="term" value="F:kinase activity"/>
    <property type="evidence" value="ECO:0007669"/>
    <property type="project" value="UniProtKB-KW"/>
</dbReference>
<evidence type="ECO:0000256" key="1">
    <source>
        <dbReference type="ARBA" id="ARBA00009156"/>
    </source>
</evidence>
<dbReference type="PIRSF" id="PIRSF000538">
    <property type="entry name" value="GlpK"/>
    <property type="match status" value="1"/>
</dbReference>
<dbReference type="EMBL" id="JACHVB010000058">
    <property type="protein sequence ID" value="MBC2595913.1"/>
    <property type="molecule type" value="Genomic_DNA"/>
</dbReference>
<evidence type="ECO:0000259" key="6">
    <source>
        <dbReference type="Pfam" id="PF02782"/>
    </source>
</evidence>
<dbReference type="Pfam" id="PF02782">
    <property type="entry name" value="FGGY_C"/>
    <property type="match status" value="1"/>
</dbReference>
<dbReference type="PROSITE" id="PS00445">
    <property type="entry name" value="FGGY_KINASES_2"/>
    <property type="match status" value="1"/>
</dbReference>
<dbReference type="InterPro" id="IPR018483">
    <property type="entry name" value="Carb_kinase_FGGY_CS"/>
</dbReference>
<proteinExistence type="inferred from homology"/>
<keyword evidence="2 4" id="KW-0808">Transferase</keyword>
<accession>A0A842HHB2</accession>
<dbReference type="InterPro" id="IPR000577">
    <property type="entry name" value="Carb_kinase_FGGY"/>
</dbReference>
<dbReference type="PANTHER" id="PTHR43095:SF5">
    <property type="entry name" value="XYLULOSE KINASE"/>
    <property type="match status" value="1"/>
</dbReference>
<dbReference type="Pfam" id="PF00370">
    <property type="entry name" value="FGGY_N"/>
    <property type="match status" value="1"/>
</dbReference>
<sequence length="491" mass="53082">MSTLGLDVGTSGCKAVVFSARGEPLAEAARAYAVESPRPGWAELDPQLVGARCLEVIREVASRCTDDPVDALAVSSQGEAFTGVDAKGRPLFNAMVSSDSRALEQVNACEIDGLYETTGHTPYPIFSLFKLLWLRRERPDVWRQVARFLCFEDYVHYCLGVEPAISYSLATRTMLFNVRQACWDAGLLEACGIHEAQLSRPLSSGEVVGVIPKALCRELHLASGAVVVTGGHDQVCAALGCGAVRSGIAALGSGTVECIIASFSHPVMKPALRDNNLCTYAHAMPGLYATLAYNLSGGNVLQWYCRQWLNETPSEPAYERMLAEMPAAPTGLMVLPYFTGSGTPRFDGQTPAAILGLRLGTHRGEILKALLEGLCFELESNLRILDGAGLSVDELRVVGGGAKNRRWLQIKADVFNLPVSVPQVTQAGCLGVALLARAARYHEPLEALAAEWIRPGETLLPCPERVSFYRERATLYGEAYASLCELSKKLF</sequence>
<dbReference type="InterPro" id="IPR018484">
    <property type="entry name" value="FGGY_N"/>
</dbReference>
<evidence type="ECO:0008006" key="9">
    <source>
        <dbReference type="Google" id="ProtNLM"/>
    </source>
</evidence>
<reference evidence="7 8" key="1">
    <citation type="submission" date="2020-07" db="EMBL/GenBank/DDBJ databases">
        <authorList>
            <person name="Feng X."/>
        </authorList>
    </citation>
    <scope>NUCLEOTIDE SEQUENCE [LARGE SCALE GENOMIC DNA]</scope>
    <source>
        <strain evidence="7 8">JCM31066</strain>
    </source>
</reference>
<evidence type="ECO:0000256" key="2">
    <source>
        <dbReference type="ARBA" id="ARBA00022679"/>
    </source>
</evidence>
<evidence type="ECO:0000313" key="8">
    <source>
        <dbReference type="Proteomes" id="UP000546464"/>
    </source>
</evidence>
<evidence type="ECO:0000256" key="4">
    <source>
        <dbReference type="RuleBase" id="RU003733"/>
    </source>
</evidence>
<comment type="similarity">
    <text evidence="1 4">Belongs to the FGGY kinase family.</text>
</comment>